<feature type="region of interest" description="Disordered" evidence="1">
    <location>
        <begin position="1074"/>
        <end position="1273"/>
    </location>
</feature>
<feature type="compositionally biased region" description="Polar residues" evidence="1">
    <location>
        <begin position="48"/>
        <end position="71"/>
    </location>
</feature>
<feature type="compositionally biased region" description="Polar residues" evidence="1">
    <location>
        <begin position="1108"/>
        <end position="1118"/>
    </location>
</feature>
<evidence type="ECO:0000313" key="3">
    <source>
        <dbReference type="Proteomes" id="UP001176517"/>
    </source>
</evidence>
<dbReference type="EMBL" id="JAPDMZ010000059">
    <property type="protein sequence ID" value="KAK0552715.1"/>
    <property type="molecule type" value="Genomic_DNA"/>
</dbReference>
<feature type="compositionally biased region" description="Polar residues" evidence="1">
    <location>
        <begin position="256"/>
        <end position="265"/>
    </location>
</feature>
<feature type="compositionally biased region" description="Basic and acidic residues" evidence="1">
    <location>
        <begin position="857"/>
        <end position="877"/>
    </location>
</feature>
<feature type="compositionally biased region" description="Polar residues" evidence="1">
    <location>
        <begin position="1206"/>
        <end position="1217"/>
    </location>
</feature>
<feature type="compositionally biased region" description="Low complexity" evidence="1">
    <location>
        <begin position="676"/>
        <end position="686"/>
    </location>
</feature>
<feature type="compositionally biased region" description="Polar residues" evidence="1">
    <location>
        <begin position="1242"/>
        <end position="1261"/>
    </location>
</feature>
<dbReference type="Proteomes" id="UP001176517">
    <property type="component" value="Unassembled WGS sequence"/>
</dbReference>
<name>A0AAN6GRJ4_9BASI</name>
<organism evidence="2 3">
    <name type="scientific">Tilletia horrida</name>
    <dbReference type="NCBI Taxonomy" id="155126"/>
    <lineage>
        <taxon>Eukaryota</taxon>
        <taxon>Fungi</taxon>
        <taxon>Dikarya</taxon>
        <taxon>Basidiomycota</taxon>
        <taxon>Ustilaginomycotina</taxon>
        <taxon>Exobasidiomycetes</taxon>
        <taxon>Tilletiales</taxon>
        <taxon>Tilletiaceae</taxon>
        <taxon>Tilletia</taxon>
    </lineage>
</organism>
<evidence type="ECO:0000256" key="1">
    <source>
        <dbReference type="SAM" id="MobiDB-lite"/>
    </source>
</evidence>
<feature type="compositionally biased region" description="Low complexity" evidence="1">
    <location>
        <begin position="997"/>
        <end position="1010"/>
    </location>
</feature>
<accession>A0AAN6GRJ4</accession>
<feature type="compositionally biased region" description="Polar residues" evidence="1">
    <location>
        <begin position="292"/>
        <end position="313"/>
    </location>
</feature>
<feature type="compositionally biased region" description="Low complexity" evidence="1">
    <location>
        <begin position="575"/>
        <end position="587"/>
    </location>
</feature>
<feature type="region of interest" description="Disordered" evidence="1">
    <location>
        <begin position="837"/>
        <end position="1013"/>
    </location>
</feature>
<protein>
    <submittedName>
        <fullName evidence="2">Uncharacterized protein</fullName>
    </submittedName>
</protein>
<keyword evidence="3" id="KW-1185">Reference proteome</keyword>
<feature type="compositionally biased region" description="Polar residues" evidence="1">
    <location>
        <begin position="878"/>
        <end position="905"/>
    </location>
</feature>
<gene>
    <name evidence="2" type="ORF">OC846_002778</name>
</gene>
<feature type="compositionally biased region" description="Basic and acidic residues" evidence="1">
    <location>
        <begin position="517"/>
        <end position="528"/>
    </location>
</feature>
<feature type="region of interest" description="Disordered" evidence="1">
    <location>
        <begin position="561"/>
        <end position="738"/>
    </location>
</feature>
<feature type="compositionally biased region" description="Low complexity" evidence="1">
    <location>
        <begin position="213"/>
        <end position="230"/>
    </location>
</feature>
<feature type="compositionally biased region" description="Basic residues" evidence="1">
    <location>
        <begin position="614"/>
        <end position="626"/>
    </location>
</feature>
<feature type="compositionally biased region" description="Polar residues" evidence="1">
    <location>
        <begin position="1126"/>
        <end position="1135"/>
    </location>
</feature>
<reference evidence="2" key="1">
    <citation type="journal article" date="2023" name="PhytoFront">
        <title>Draft Genome Resources of Seven Strains of Tilletia horrida, Causal Agent of Kernel Smut of Rice.</title>
        <authorList>
            <person name="Khanal S."/>
            <person name="Antony Babu S."/>
            <person name="Zhou X.G."/>
        </authorList>
    </citation>
    <scope>NUCLEOTIDE SEQUENCE</scope>
    <source>
        <strain evidence="2">TX6</strain>
    </source>
</reference>
<feature type="compositionally biased region" description="Acidic residues" evidence="1">
    <location>
        <begin position="266"/>
        <end position="282"/>
    </location>
</feature>
<evidence type="ECO:0000313" key="2">
    <source>
        <dbReference type="EMBL" id="KAK0552715.1"/>
    </source>
</evidence>
<feature type="region of interest" description="Disordered" evidence="1">
    <location>
        <begin position="389"/>
        <end position="545"/>
    </location>
</feature>
<feature type="compositionally biased region" description="Polar residues" evidence="1">
    <location>
        <begin position="137"/>
        <end position="165"/>
    </location>
</feature>
<feature type="region of interest" description="Disordered" evidence="1">
    <location>
        <begin position="1"/>
        <end position="342"/>
    </location>
</feature>
<feature type="region of interest" description="Disordered" evidence="1">
    <location>
        <begin position="1322"/>
        <end position="1385"/>
    </location>
</feature>
<feature type="compositionally biased region" description="Polar residues" evidence="1">
    <location>
        <begin position="82"/>
        <end position="95"/>
    </location>
</feature>
<feature type="compositionally biased region" description="Low complexity" evidence="1">
    <location>
        <begin position="96"/>
        <end position="116"/>
    </location>
</feature>
<feature type="compositionally biased region" description="Pro residues" evidence="1">
    <location>
        <begin position="438"/>
        <end position="450"/>
    </location>
</feature>
<feature type="compositionally biased region" description="Polar residues" evidence="1">
    <location>
        <begin position="1164"/>
        <end position="1193"/>
    </location>
</feature>
<comment type="caution">
    <text evidence="2">The sequence shown here is derived from an EMBL/GenBank/DDBJ whole genome shotgun (WGS) entry which is preliminary data.</text>
</comment>
<sequence>MSAPRSSIAPIPARREAASNSRFSTGPLDRHPHHHTNDHIRSSRSSSEVASKTPSRPRTSKYSAPPSSFQPKTPLKPVETPVSATAQRTSRVSEQGRTPRARPSSSRPSIPASGSTPSTARASLAPAADRVPKSRSHTSSLGSALSQRGILTSTTAANYTKEPTTSPAVSAPSSSSSLVSSKSSSAQFLTPKVALPKARPHSLRETPTRPPHTVASASLVSRSRSNSTASDLTVKDKMFGSAPRNIDLQRRMRQDSVATVYTQNSAEDEDDVGSIRSEEDDQIHDARRPHSGTPSLSTTVSSNTTDSERNSVGSARKPGPVEYTNPFGGTMPIQPASAVPHKMHPFGLEGIRKESVANWAADRLGSIGGDVEFKCLSARFQEIEGLLASGRASRARRPSEAMGAGLNRSPTKSRSGSITQAQKPVAVARRPSISANPDPVPSMAPPPRPPRSGGRARALSKPPELASVGEVEAGESPKKRETQSVNLSEAVNLAQHSLAVRDAVDPSHLRPVSVDTGARRMSESKEENAGGDGKPTPGALMTREQWEAEYLPRLIEKERKRLIEEQASDSSKANSLKSPKSTPSLSRSPDRPSASPTKETTADPATGFVQGKEARKRSQSPLKSHRSSPALFKPDLEAEGSPAPVRKEIEQPASPTKDVPDAPSSPKRREGSPFKAALAAAQANRATRMRSDSIRIGPFDTVPATQPSIARDNVAMAPPSRSRSTSPNKLTRESPKLAPPADILSQDRVNVVDTTSERHPTFVHRGSISSEAGQVGQSGTAQSTPTLDLKMNDPLTNLAIADVSTDLMGDYEHSLMALYKSSDVSFDQGGQNLYKLLGGDGPSSMGVRFTPAKHRPRSELFKDAAKKGENGHVRQHSDQTNSQARKQDASTMPSDKTVTPSSNGSRHLKVNDEITPSRGGLGGSPAKARAPNGPQQLSSTPIGLGISMASPFSSRTPIGGSPLKARLDSGASPDQAALPPLALNSKRGAGKLAVPGKSSSPMKASSPANNVGDDTTMLMGASTIRNLDGSFLMDEKVDDSMLFGPDIGTFSGKKVEQIRNRLKATRAAGVAAAAAAAPAPSSKGVQALKNMYTPPSSGSDGSDKGARFTSQQSGSSSPVKPVPMKQDSTPATSTGKDYGLGMRQPSTRNVSGSAPRPSVGSRIPSLTVQPPTRTSSIQRTTSFDNTQSGSRPENNGARRSLPRSCSADQRPQQQWQKASDWEPVPPLNIRKTSGMGPPANDSAHSSLRSSVGPGTNPSSPARPTEAQVKASARARIEAGIKSRASMAAMSADHRRNMSNASSEGFGDGLPKSMSLGDLSGISVPSPQGTPASSRYGALSSGPTETLGGAGRPMAISRPSLPSTVSRLPTRGRHSGSIPRAPGVPF</sequence>
<feature type="compositionally biased region" description="Low complexity" evidence="1">
    <location>
        <begin position="166"/>
        <end position="185"/>
    </location>
</feature>
<feature type="compositionally biased region" description="Polar residues" evidence="1">
    <location>
        <begin position="408"/>
        <end position="422"/>
    </location>
</feature>
<proteinExistence type="predicted"/>
<feature type="compositionally biased region" description="Polar residues" evidence="1">
    <location>
        <begin position="1322"/>
        <end position="1332"/>
    </location>
</feature>